<dbReference type="Gene3D" id="3.40.50.300">
    <property type="entry name" value="P-loop containing nucleotide triphosphate hydrolases"/>
    <property type="match status" value="1"/>
</dbReference>
<organism evidence="8">
    <name type="scientific">Gaeumannomyces tritici (strain R3-111a-1)</name>
    <name type="common">Wheat and barley take-all root rot fungus</name>
    <name type="synonym">Gaeumannomyces graminis var. tritici</name>
    <dbReference type="NCBI Taxonomy" id="644352"/>
    <lineage>
        <taxon>Eukaryota</taxon>
        <taxon>Fungi</taxon>
        <taxon>Dikarya</taxon>
        <taxon>Ascomycota</taxon>
        <taxon>Pezizomycotina</taxon>
        <taxon>Sordariomycetes</taxon>
        <taxon>Sordariomycetidae</taxon>
        <taxon>Magnaporthales</taxon>
        <taxon>Magnaporthaceae</taxon>
        <taxon>Gaeumannomyces</taxon>
    </lineage>
</organism>
<dbReference type="GO" id="GO:0006400">
    <property type="term" value="P:tRNA modification"/>
    <property type="evidence" value="ECO:0007669"/>
    <property type="project" value="TreeGrafter"/>
</dbReference>
<evidence type="ECO:0000256" key="3">
    <source>
        <dbReference type="ARBA" id="ARBA00022741"/>
    </source>
</evidence>
<dbReference type="InterPro" id="IPR039657">
    <property type="entry name" value="Dimethylallyltransferase"/>
</dbReference>
<accession>J3PFJ9</accession>
<dbReference type="FunCoup" id="J3PFJ9">
    <property type="interactions" value="949"/>
</dbReference>
<evidence type="ECO:0000256" key="5">
    <source>
        <dbReference type="RuleBase" id="RU003783"/>
    </source>
</evidence>
<dbReference type="GO" id="GO:0005524">
    <property type="term" value="F:ATP binding"/>
    <property type="evidence" value="ECO:0007669"/>
    <property type="project" value="UniProtKB-KW"/>
</dbReference>
<dbReference type="InterPro" id="IPR018022">
    <property type="entry name" value="IPT"/>
</dbReference>
<dbReference type="GO" id="GO:0005739">
    <property type="term" value="C:mitochondrion"/>
    <property type="evidence" value="ECO:0007669"/>
    <property type="project" value="TreeGrafter"/>
</dbReference>
<dbReference type="PIRSF" id="PIRSF039110">
    <property type="entry name" value="IPP_transferase"/>
    <property type="match status" value="1"/>
</dbReference>
<dbReference type="AlphaFoldDB" id="J3PFJ9"/>
<keyword evidence="5" id="KW-0819">tRNA processing</keyword>
<evidence type="ECO:0000256" key="1">
    <source>
        <dbReference type="ARBA" id="ARBA00005842"/>
    </source>
</evidence>
<dbReference type="RefSeq" id="XP_009228435.1">
    <property type="nucleotide sequence ID" value="XM_009230171.1"/>
</dbReference>
<gene>
    <name evidence="9" type="primary">20352732</name>
    <name evidence="8" type="ORF">GGTG_12274</name>
</gene>
<reference evidence="9" key="5">
    <citation type="submission" date="2018-04" db="UniProtKB">
        <authorList>
            <consortium name="EnsemblFungi"/>
        </authorList>
    </citation>
    <scope>IDENTIFICATION</scope>
    <source>
        <strain evidence="9">R3-111a-1</strain>
    </source>
</reference>
<dbReference type="NCBIfam" id="TIGR00174">
    <property type="entry name" value="miaA"/>
    <property type="match status" value="1"/>
</dbReference>
<evidence type="ECO:0000313" key="10">
    <source>
        <dbReference type="Proteomes" id="UP000006039"/>
    </source>
</evidence>
<dbReference type="SUPFAM" id="SSF57667">
    <property type="entry name" value="beta-beta-alpha zinc fingers"/>
    <property type="match status" value="1"/>
</dbReference>
<dbReference type="OrthoDB" id="775260at2759"/>
<dbReference type="GO" id="GO:0052381">
    <property type="term" value="F:tRNA dimethylallyltransferase activity"/>
    <property type="evidence" value="ECO:0007669"/>
    <property type="project" value="UniProtKB-EC"/>
</dbReference>
<reference evidence="10" key="1">
    <citation type="submission" date="2010-07" db="EMBL/GenBank/DDBJ databases">
        <title>The genome sequence of Gaeumannomyces graminis var. tritici strain R3-111a-1.</title>
        <authorList>
            <consortium name="The Broad Institute Genome Sequencing Platform"/>
            <person name="Ma L.-J."/>
            <person name="Dead R."/>
            <person name="Young S."/>
            <person name="Zeng Q."/>
            <person name="Koehrsen M."/>
            <person name="Alvarado L."/>
            <person name="Berlin A."/>
            <person name="Chapman S.B."/>
            <person name="Chen Z."/>
            <person name="Freedman E."/>
            <person name="Gellesch M."/>
            <person name="Goldberg J."/>
            <person name="Griggs A."/>
            <person name="Gujja S."/>
            <person name="Heilman E.R."/>
            <person name="Heiman D."/>
            <person name="Hepburn T."/>
            <person name="Howarth C."/>
            <person name="Jen D."/>
            <person name="Larson L."/>
            <person name="Mehta T."/>
            <person name="Neiman D."/>
            <person name="Pearson M."/>
            <person name="Roberts A."/>
            <person name="Saif S."/>
            <person name="Shea T."/>
            <person name="Shenoy N."/>
            <person name="Sisk P."/>
            <person name="Stolte C."/>
            <person name="Sykes S."/>
            <person name="Walk T."/>
            <person name="White J."/>
            <person name="Yandava C."/>
            <person name="Haas B."/>
            <person name="Nusbaum C."/>
            <person name="Birren B."/>
        </authorList>
    </citation>
    <scope>NUCLEOTIDE SEQUENCE [LARGE SCALE GENOMIC DNA]</scope>
    <source>
        <strain evidence="10">R3-111a-1</strain>
    </source>
</reference>
<dbReference type="HOGENOM" id="CLU_032616_2_3_1"/>
<keyword evidence="2 6" id="KW-0808">Transferase</keyword>
<dbReference type="VEuPathDB" id="FungiDB:GGTG_12274"/>
<keyword evidence="4 6" id="KW-0067">ATP-binding</keyword>
<dbReference type="SUPFAM" id="SSF52540">
    <property type="entry name" value="P-loop containing nucleoside triphosphate hydrolases"/>
    <property type="match status" value="1"/>
</dbReference>
<feature type="region of interest" description="Disordered" evidence="7">
    <location>
        <begin position="337"/>
        <end position="357"/>
    </location>
</feature>
<dbReference type="Gene3D" id="1.10.20.140">
    <property type="match status" value="1"/>
</dbReference>
<evidence type="ECO:0000256" key="7">
    <source>
        <dbReference type="SAM" id="MobiDB-lite"/>
    </source>
</evidence>
<dbReference type="GeneID" id="20352732"/>
<evidence type="ECO:0000256" key="4">
    <source>
        <dbReference type="ARBA" id="ARBA00022840"/>
    </source>
</evidence>
<dbReference type="Gene3D" id="3.30.160.60">
    <property type="entry name" value="Classic Zinc Finger"/>
    <property type="match status" value="1"/>
</dbReference>
<dbReference type="EnsemblFungi" id="EJT70101">
    <property type="protein sequence ID" value="EJT70101"/>
    <property type="gene ID" value="GGTG_12274"/>
</dbReference>
<reference evidence="8" key="3">
    <citation type="submission" date="2010-09" db="EMBL/GenBank/DDBJ databases">
        <title>Annotation of Gaeumannomyces graminis var. tritici R3-111a-1.</title>
        <authorList>
            <consortium name="The Broad Institute Genome Sequencing Platform"/>
            <person name="Ma L.-J."/>
            <person name="Dead R."/>
            <person name="Young S.K."/>
            <person name="Zeng Q."/>
            <person name="Gargeya S."/>
            <person name="Fitzgerald M."/>
            <person name="Haas B."/>
            <person name="Abouelleil A."/>
            <person name="Alvarado L."/>
            <person name="Arachchi H.M."/>
            <person name="Berlin A."/>
            <person name="Brown A."/>
            <person name="Chapman S.B."/>
            <person name="Chen Z."/>
            <person name="Dunbar C."/>
            <person name="Freedman E."/>
            <person name="Gearin G."/>
            <person name="Gellesch M."/>
            <person name="Goldberg J."/>
            <person name="Griggs A."/>
            <person name="Gujja S."/>
            <person name="Heiman D."/>
            <person name="Howarth C."/>
            <person name="Larson L."/>
            <person name="Lui A."/>
            <person name="MacDonald P.J.P."/>
            <person name="Mehta T."/>
            <person name="Montmayeur A."/>
            <person name="Murphy C."/>
            <person name="Neiman D."/>
            <person name="Pearson M."/>
            <person name="Priest M."/>
            <person name="Roberts A."/>
            <person name="Saif S."/>
            <person name="Shea T."/>
            <person name="Shenoy N."/>
            <person name="Sisk P."/>
            <person name="Stolte C."/>
            <person name="Sykes S."/>
            <person name="Yandava C."/>
            <person name="Wortman J."/>
            <person name="Nusbaum C."/>
            <person name="Birren B."/>
        </authorList>
    </citation>
    <scope>NUCLEOTIDE SEQUENCE</scope>
    <source>
        <strain evidence="8">R3-111a-1</strain>
    </source>
</reference>
<dbReference type="EMBL" id="GL385402">
    <property type="protein sequence ID" value="EJT70101.1"/>
    <property type="molecule type" value="Genomic_DNA"/>
</dbReference>
<dbReference type="EC" id="2.5.1.75" evidence="5"/>
<proteinExistence type="inferred from homology"/>
<evidence type="ECO:0000313" key="9">
    <source>
        <dbReference type="EnsemblFungi" id="EJT70101"/>
    </source>
</evidence>
<keyword evidence="3 6" id="KW-0547">Nucleotide-binding</keyword>
<dbReference type="PANTHER" id="PTHR11088:SF89">
    <property type="entry name" value="TRNA DIMETHYLALLYLTRANSFERASE"/>
    <property type="match status" value="1"/>
</dbReference>
<dbReference type="InterPro" id="IPR036236">
    <property type="entry name" value="Znf_C2H2_sf"/>
</dbReference>
<dbReference type="InterPro" id="IPR030666">
    <property type="entry name" value="IPP_transferase_euk"/>
</dbReference>
<comment type="similarity">
    <text evidence="1 6">Belongs to the IPP transferase family.</text>
</comment>
<evidence type="ECO:0000256" key="2">
    <source>
        <dbReference type="ARBA" id="ARBA00022679"/>
    </source>
</evidence>
<reference evidence="9" key="4">
    <citation type="journal article" date="2015" name="G3 (Bethesda)">
        <title>Genome sequences of three phytopathogenic species of the Magnaporthaceae family of fungi.</title>
        <authorList>
            <person name="Okagaki L.H."/>
            <person name="Nunes C.C."/>
            <person name="Sailsbery J."/>
            <person name="Clay B."/>
            <person name="Brown D."/>
            <person name="John T."/>
            <person name="Oh Y."/>
            <person name="Young N."/>
            <person name="Fitzgerald M."/>
            <person name="Haas B.J."/>
            <person name="Zeng Q."/>
            <person name="Young S."/>
            <person name="Adiconis X."/>
            <person name="Fan L."/>
            <person name="Levin J.Z."/>
            <person name="Mitchell T.K."/>
            <person name="Okubara P.A."/>
            <person name="Farman M.L."/>
            <person name="Kohn L.M."/>
            <person name="Birren B."/>
            <person name="Ma L.-J."/>
            <person name="Dean R.A."/>
        </authorList>
    </citation>
    <scope>NUCLEOTIDE SEQUENCE</scope>
    <source>
        <strain evidence="9">R3-111a-1</strain>
    </source>
</reference>
<dbReference type="eggNOG" id="KOG1384">
    <property type="taxonomic scope" value="Eukaryota"/>
</dbReference>
<protein>
    <recommendedName>
        <fullName evidence="5">tRNA dimethylallyltransferase</fullName>
        <ecNumber evidence="5">2.5.1.75</ecNumber>
    </recommendedName>
</protein>
<evidence type="ECO:0000313" key="8">
    <source>
        <dbReference type="EMBL" id="EJT70101.1"/>
    </source>
</evidence>
<dbReference type="PANTHER" id="PTHR11088">
    <property type="entry name" value="TRNA DIMETHYLALLYLTRANSFERASE"/>
    <property type="match status" value="1"/>
</dbReference>
<feature type="compositionally biased region" description="Low complexity" evidence="7">
    <location>
        <begin position="243"/>
        <end position="255"/>
    </location>
</feature>
<feature type="region of interest" description="Disordered" evidence="7">
    <location>
        <begin position="160"/>
        <end position="183"/>
    </location>
</feature>
<evidence type="ECO:0000256" key="6">
    <source>
        <dbReference type="RuleBase" id="RU003785"/>
    </source>
</evidence>
<feature type="region of interest" description="Disordered" evidence="7">
    <location>
        <begin position="233"/>
        <end position="255"/>
    </location>
</feature>
<dbReference type="Pfam" id="PF01715">
    <property type="entry name" value="IPPT"/>
    <property type="match status" value="1"/>
</dbReference>
<keyword evidence="10" id="KW-1185">Reference proteome</keyword>
<comment type="catalytic activity">
    <reaction evidence="5">
        <text>adenosine(37) in tRNA + dimethylallyl diphosphate = N(6)-dimethylallyladenosine(37) in tRNA + diphosphate</text>
        <dbReference type="Rhea" id="RHEA:26482"/>
        <dbReference type="Rhea" id="RHEA-COMP:10162"/>
        <dbReference type="Rhea" id="RHEA-COMP:10375"/>
        <dbReference type="ChEBI" id="CHEBI:33019"/>
        <dbReference type="ChEBI" id="CHEBI:57623"/>
        <dbReference type="ChEBI" id="CHEBI:74411"/>
        <dbReference type="ChEBI" id="CHEBI:74415"/>
        <dbReference type="EC" id="2.5.1.75"/>
    </reaction>
</comment>
<name>J3PFJ9_GAET3</name>
<dbReference type="STRING" id="644352.J3PFJ9"/>
<sequence length="530" mass="59110">MLLRALPVRCLSPLRQIPTFSLVRRRYDSSMAAQNTPPPEPLVMVLGTTGTGKSDLAVELACRFNGEVINADAMQMYKGLPIITNKISAEEQRGIPHHLLDTIGLDEPTWTVHEFRHEADRVIREIRSRGRLPIVVGGTHYYADGLLFDDRLVTRADEAKANVGGDQEQQSDPQLSDEEPSLQDAPTETLLARLREVDPVIAERWHPNDRRKIWRSLQIYLTTGRRASDIYAEQQRRRDEAKQQQQQAGSTGDAAAAAAAPWNTLLFWVYSRRDVLNARLDRRVDAMLERGLVDETRELHDYYLDRVAAGGHVDRTSGIWQSIGFAQMEPYLDALRRQQQQQGGDDDETTSPARLDALKRSGVEAVKGATRRYAKHQNRWITYKTLPLLQGEGALGHLFLVDSTDAGTGTAWAAEVADKARAVAERYLAGDALPAPESLSNTAADVLHASLEAVNGRRVTWGARTCDVCRATLVTEELWQTHISGNRHKRAVKAAQRRALAIRENRPTTLAVVEGDVLVDEMSSSNQSQI</sequence>
<dbReference type="InterPro" id="IPR027417">
    <property type="entry name" value="P-loop_NTPase"/>
</dbReference>
<dbReference type="Proteomes" id="UP000006039">
    <property type="component" value="Unassembled WGS sequence"/>
</dbReference>
<reference evidence="8" key="2">
    <citation type="submission" date="2010-07" db="EMBL/GenBank/DDBJ databases">
        <authorList>
            <consortium name="The Broad Institute Genome Sequencing Platform"/>
            <consortium name="Broad Institute Genome Sequencing Center for Infectious Disease"/>
            <person name="Ma L.-J."/>
            <person name="Dead R."/>
            <person name="Young S."/>
            <person name="Zeng Q."/>
            <person name="Koehrsen M."/>
            <person name="Alvarado L."/>
            <person name="Berlin A."/>
            <person name="Chapman S.B."/>
            <person name="Chen Z."/>
            <person name="Freedman E."/>
            <person name="Gellesch M."/>
            <person name="Goldberg J."/>
            <person name="Griggs A."/>
            <person name="Gujja S."/>
            <person name="Heilman E.R."/>
            <person name="Heiman D."/>
            <person name="Hepburn T."/>
            <person name="Howarth C."/>
            <person name="Jen D."/>
            <person name="Larson L."/>
            <person name="Mehta T."/>
            <person name="Neiman D."/>
            <person name="Pearson M."/>
            <person name="Roberts A."/>
            <person name="Saif S."/>
            <person name="Shea T."/>
            <person name="Shenoy N."/>
            <person name="Sisk P."/>
            <person name="Stolte C."/>
            <person name="Sykes S."/>
            <person name="Walk T."/>
            <person name="White J."/>
            <person name="Yandava C."/>
            <person name="Haas B."/>
            <person name="Nusbaum C."/>
            <person name="Birren B."/>
        </authorList>
    </citation>
    <scope>NUCLEOTIDE SEQUENCE</scope>
    <source>
        <strain evidence="8">R3-111a-1</strain>
    </source>
</reference>
<dbReference type="HAMAP" id="MF_00185">
    <property type="entry name" value="IPP_trans"/>
    <property type="match status" value="1"/>
</dbReference>